<dbReference type="Gene3D" id="3.90.226.10">
    <property type="entry name" value="2-enoyl-CoA Hydratase, Chain A, domain 1"/>
    <property type="match status" value="3"/>
</dbReference>
<dbReference type="NCBIfam" id="TIGR00706">
    <property type="entry name" value="SppA_dom"/>
    <property type="match status" value="1"/>
</dbReference>
<comment type="similarity">
    <text evidence="2">Belongs to the peptidase S49 family.</text>
</comment>
<feature type="domain" description="Peptidase S49" evidence="7">
    <location>
        <begin position="53"/>
        <end position="195"/>
    </location>
</feature>
<dbReference type="PANTHER" id="PTHR33209:SF1">
    <property type="entry name" value="PEPTIDASE S49 DOMAIN-CONTAINING PROTEIN"/>
    <property type="match status" value="1"/>
</dbReference>
<evidence type="ECO:0000256" key="3">
    <source>
        <dbReference type="ARBA" id="ARBA00022670"/>
    </source>
</evidence>
<dbReference type="CDD" id="cd07023">
    <property type="entry name" value="S49_Sppa_N_C"/>
    <property type="match status" value="1"/>
</dbReference>
<feature type="domain" description="Peptidase S49" evidence="7">
    <location>
        <begin position="299"/>
        <end position="447"/>
    </location>
</feature>
<proteinExistence type="inferred from homology"/>
<evidence type="ECO:0000256" key="6">
    <source>
        <dbReference type="ARBA" id="ARBA00023136"/>
    </source>
</evidence>
<reference evidence="8" key="1">
    <citation type="submission" date="2018-05" db="EMBL/GenBank/DDBJ databases">
        <authorList>
            <person name="Lanie J.A."/>
            <person name="Ng W.-L."/>
            <person name="Kazmierczak K.M."/>
            <person name="Andrzejewski T.M."/>
            <person name="Davidsen T.M."/>
            <person name="Wayne K.J."/>
            <person name="Tettelin H."/>
            <person name="Glass J.I."/>
            <person name="Rusch D."/>
            <person name="Podicherti R."/>
            <person name="Tsui H.-C.T."/>
            <person name="Winkler M.E."/>
        </authorList>
    </citation>
    <scope>NUCLEOTIDE SEQUENCE</scope>
</reference>
<gene>
    <name evidence="8" type="ORF">METZ01_LOCUS164106</name>
</gene>
<dbReference type="InterPro" id="IPR047217">
    <property type="entry name" value="S49_SppA_67K_type_N"/>
</dbReference>
<keyword evidence="6" id="KW-0472">Membrane</keyword>
<dbReference type="InterPro" id="IPR004634">
    <property type="entry name" value="Pept_S49_pIV"/>
</dbReference>
<organism evidence="8">
    <name type="scientific">marine metagenome</name>
    <dbReference type="NCBI Taxonomy" id="408172"/>
    <lineage>
        <taxon>unclassified sequences</taxon>
        <taxon>metagenomes</taxon>
        <taxon>ecological metagenomes</taxon>
    </lineage>
</organism>
<keyword evidence="4" id="KW-0378">Hydrolase</keyword>
<dbReference type="InterPro" id="IPR004635">
    <property type="entry name" value="Pept_S49_SppA"/>
</dbReference>
<dbReference type="Pfam" id="PF01343">
    <property type="entry name" value="Peptidase_S49"/>
    <property type="match status" value="2"/>
</dbReference>
<evidence type="ECO:0000256" key="1">
    <source>
        <dbReference type="ARBA" id="ARBA00004370"/>
    </source>
</evidence>
<feature type="non-terminal residue" evidence="8">
    <location>
        <position position="1"/>
    </location>
</feature>
<sequence length="517" mass="55390">PLWGGGTTVQSGVDSLRKAKVDSRIRGVVLMPVGPQLLWGKAQEIRAAVLDYRESGKPIVAFLEYGGTQEYYLASAADKVFLMPGSPLDLIGVASYEMFVRGALDKVGAQPDMLNAGDFKTAANLYTETTMTPAHREMAESLNRDLYEQVVQGISLSRELAEDEVVRLIDEGPFLPTDALASGLVDGLVYADEIKRQPPFDEFDWHVIPDRDYRGVSLESLGLNQGARIAVIYAVGTINSGSSGIDLTGGEVLGSETLVSALRAARDDDSVRAIVLRIDSPGGSAVASDVIWREVLLAKDEKPVVASMSDLGASGGYYIAMAADSIVAQPATLTGSIGVVAGKIATGGVYEKVGVTVEPVSDGRFAEIYSPVIPFSDDERIKMQEHVDAIYEQFLTKAAEGREMTRDAVHALAQGRVWTGRQAKARGLVDELGGLDRAVAVAKDRSGIDANDEVELVAYPRERSFLDLLSEGFTVTQAAARLGWFPLPLATLEVATVPLRLFRSGEPLALMSGTLIP</sequence>
<keyword evidence="3" id="KW-0645">Protease</keyword>
<dbReference type="GO" id="GO:0008236">
    <property type="term" value="F:serine-type peptidase activity"/>
    <property type="evidence" value="ECO:0007669"/>
    <property type="project" value="UniProtKB-KW"/>
</dbReference>
<accession>A0A382BDA6</accession>
<dbReference type="GO" id="GO:0006465">
    <property type="term" value="P:signal peptide processing"/>
    <property type="evidence" value="ECO:0007669"/>
    <property type="project" value="InterPro"/>
</dbReference>
<evidence type="ECO:0000259" key="7">
    <source>
        <dbReference type="Pfam" id="PF01343"/>
    </source>
</evidence>
<evidence type="ECO:0000256" key="2">
    <source>
        <dbReference type="ARBA" id="ARBA00008683"/>
    </source>
</evidence>
<keyword evidence="5" id="KW-0720">Serine protease</keyword>
<dbReference type="InterPro" id="IPR002142">
    <property type="entry name" value="Peptidase_S49"/>
</dbReference>
<dbReference type="SUPFAM" id="SSF52096">
    <property type="entry name" value="ClpP/crotonase"/>
    <property type="match status" value="2"/>
</dbReference>
<dbReference type="CDD" id="cd07018">
    <property type="entry name" value="S49_SppA_67K_type"/>
    <property type="match status" value="1"/>
</dbReference>
<dbReference type="AlphaFoldDB" id="A0A382BDA6"/>
<dbReference type="EMBL" id="UINC01029096">
    <property type="protein sequence ID" value="SVB11252.1"/>
    <property type="molecule type" value="Genomic_DNA"/>
</dbReference>
<evidence type="ECO:0000313" key="8">
    <source>
        <dbReference type="EMBL" id="SVB11252.1"/>
    </source>
</evidence>
<dbReference type="GO" id="GO:0016020">
    <property type="term" value="C:membrane"/>
    <property type="evidence" value="ECO:0007669"/>
    <property type="project" value="UniProtKB-SubCell"/>
</dbReference>
<dbReference type="PANTHER" id="PTHR33209">
    <property type="entry name" value="PROTEASE 4"/>
    <property type="match status" value="1"/>
</dbReference>
<dbReference type="Gene3D" id="6.20.330.10">
    <property type="match status" value="1"/>
</dbReference>
<dbReference type="InterPro" id="IPR029045">
    <property type="entry name" value="ClpP/crotonase-like_dom_sf"/>
</dbReference>
<name>A0A382BDA6_9ZZZZ</name>
<dbReference type="NCBIfam" id="TIGR00705">
    <property type="entry name" value="SppA_67K"/>
    <property type="match status" value="1"/>
</dbReference>
<evidence type="ECO:0000256" key="4">
    <source>
        <dbReference type="ARBA" id="ARBA00022801"/>
    </source>
</evidence>
<comment type="subcellular location">
    <subcellularLocation>
        <location evidence="1">Membrane</location>
    </subcellularLocation>
</comment>
<dbReference type="InterPro" id="IPR047272">
    <property type="entry name" value="S49_SppA_C"/>
</dbReference>
<evidence type="ECO:0000256" key="5">
    <source>
        <dbReference type="ARBA" id="ARBA00022825"/>
    </source>
</evidence>
<protein>
    <recommendedName>
        <fullName evidence="7">Peptidase S49 domain-containing protein</fullName>
    </recommendedName>
</protein>